<accession>A0A1G9WJM7</accession>
<name>A0A1G9WJM7_9ACTN</name>
<dbReference type="Proteomes" id="UP000198680">
    <property type="component" value="Unassembled WGS sequence"/>
</dbReference>
<protein>
    <recommendedName>
        <fullName evidence="3">DUF1059 domain-containing protein</fullName>
    </recommendedName>
</protein>
<keyword evidence="2" id="KW-1185">Reference proteome</keyword>
<evidence type="ECO:0008006" key="3">
    <source>
        <dbReference type="Google" id="ProtNLM"/>
    </source>
</evidence>
<reference evidence="2" key="1">
    <citation type="submission" date="2016-10" db="EMBL/GenBank/DDBJ databases">
        <authorList>
            <person name="Varghese N."/>
            <person name="Submissions S."/>
        </authorList>
    </citation>
    <scope>NUCLEOTIDE SEQUENCE [LARGE SCALE GENOMIC DNA]</scope>
    <source>
        <strain evidence="2">DSM 45419</strain>
    </source>
</reference>
<dbReference type="STRING" id="1137991.SAMN05660642_03408"/>
<proteinExistence type="predicted"/>
<gene>
    <name evidence="1" type="ORF">SAMN05660642_03408</name>
</gene>
<dbReference type="AlphaFoldDB" id="A0A1G9WJM7"/>
<dbReference type="OrthoDB" id="9182871at2"/>
<dbReference type="RefSeq" id="WP_091221027.1">
    <property type="nucleotide sequence ID" value="NZ_FNHE01000009.1"/>
</dbReference>
<dbReference type="InterPro" id="IPR009409">
    <property type="entry name" value="DUF1059"/>
</dbReference>
<evidence type="ECO:0000313" key="1">
    <source>
        <dbReference type="EMBL" id="SDM84245.1"/>
    </source>
</evidence>
<sequence>MARKTIDCRTMPSESNCTVQIAGEEDEVLELAVQHAVSVHGHADDRELRDGLRAALRDEEALHLEEGAFVQLIEFHARDLDGVRALGEEWRERMGRETTARWIVFTADRDRADTYLQFVAFPDHASAMRNSEHPVTTEISKRMQEVTEGEASFRDLDVVHLMRI</sequence>
<dbReference type="EMBL" id="FNHE01000009">
    <property type="protein sequence ID" value="SDM84245.1"/>
    <property type="molecule type" value="Genomic_DNA"/>
</dbReference>
<dbReference type="Pfam" id="PF06348">
    <property type="entry name" value="DUF1059"/>
    <property type="match status" value="1"/>
</dbReference>
<evidence type="ECO:0000313" key="2">
    <source>
        <dbReference type="Proteomes" id="UP000198680"/>
    </source>
</evidence>
<organism evidence="1 2">
    <name type="scientific">Geodermatophilus siccatus</name>
    <dbReference type="NCBI Taxonomy" id="1137991"/>
    <lineage>
        <taxon>Bacteria</taxon>
        <taxon>Bacillati</taxon>
        <taxon>Actinomycetota</taxon>
        <taxon>Actinomycetes</taxon>
        <taxon>Geodermatophilales</taxon>
        <taxon>Geodermatophilaceae</taxon>
        <taxon>Geodermatophilus</taxon>
    </lineage>
</organism>